<dbReference type="Proteomes" id="UP000199690">
    <property type="component" value="Unassembled WGS sequence"/>
</dbReference>
<evidence type="ECO:0000256" key="2">
    <source>
        <dbReference type="ARBA" id="ARBA00022692"/>
    </source>
</evidence>
<evidence type="ECO:0000313" key="7">
    <source>
        <dbReference type="EMBL" id="SFD28156.1"/>
    </source>
</evidence>
<dbReference type="RefSeq" id="WP_093350959.1">
    <property type="nucleotide sequence ID" value="NZ_FNVB01000006.1"/>
</dbReference>
<feature type="transmembrane region" description="Helical" evidence="5">
    <location>
        <begin position="118"/>
        <end position="141"/>
    </location>
</feature>
<name>A0A1H6DGT3_9PSEU</name>
<dbReference type="EMBL" id="FOME01000003">
    <property type="protein sequence ID" value="SFD28156.1"/>
    <property type="molecule type" value="Genomic_DNA"/>
</dbReference>
<accession>A0A1H6DGT3</accession>
<evidence type="ECO:0000313" key="9">
    <source>
        <dbReference type="Proteomes" id="UP000236729"/>
    </source>
</evidence>
<evidence type="ECO:0000256" key="1">
    <source>
        <dbReference type="ARBA" id="ARBA00004141"/>
    </source>
</evidence>
<dbReference type="InterPro" id="IPR001898">
    <property type="entry name" value="SLC13A/DASS"/>
</dbReference>
<reference evidence="6" key="1">
    <citation type="submission" date="2016-10" db="EMBL/GenBank/DDBJ databases">
        <authorList>
            <person name="de Groot N.N."/>
        </authorList>
    </citation>
    <scope>NUCLEOTIDE SEQUENCE [LARGE SCALE GENOMIC DNA]</scope>
    <source>
        <strain evidence="6">ATCC 20501</strain>
    </source>
</reference>
<feature type="transmembrane region" description="Helical" evidence="5">
    <location>
        <begin position="385"/>
        <end position="403"/>
    </location>
</feature>
<dbReference type="Pfam" id="PF00939">
    <property type="entry name" value="Na_sulph_symp"/>
    <property type="match status" value="1"/>
</dbReference>
<feature type="transmembrane region" description="Helical" evidence="5">
    <location>
        <begin position="153"/>
        <end position="170"/>
    </location>
</feature>
<evidence type="ECO:0000313" key="8">
    <source>
        <dbReference type="Proteomes" id="UP000199690"/>
    </source>
</evidence>
<dbReference type="InterPro" id="IPR051679">
    <property type="entry name" value="DASS-Related_Transporters"/>
</dbReference>
<feature type="transmembrane region" description="Helical" evidence="5">
    <location>
        <begin position="199"/>
        <end position="224"/>
    </location>
</feature>
<dbReference type="PANTHER" id="PTHR43652">
    <property type="entry name" value="BASIC AMINO ACID ANTIPORTER YFCC-RELATED"/>
    <property type="match status" value="1"/>
</dbReference>
<feature type="transmembrane region" description="Helical" evidence="5">
    <location>
        <begin position="244"/>
        <end position="266"/>
    </location>
</feature>
<accession>A0A1I1R1C1</accession>
<dbReference type="Proteomes" id="UP000236729">
    <property type="component" value="Unassembled WGS sequence"/>
</dbReference>
<evidence type="ECO:0000256" key="4">
    <source>
        <dbReference type="ARBA" id="ARBA00023136"/>
    </source>
</evidence>
<feature type="transmembrane region" description="Helical" evidence="5">
    <location>
        <begin position="350"/>
        <end position="373"/>
    </location>
</feature>
<keyword evidence="4 5" id="KW-0472">Membrane</keyword>
<proteinExistence type="predicted"/>
<keyword evidence="8" id="KW-1185">Reference proteome</keyword>
<evidence type="ECO:0000256" key="3">
    <source>
        <dbReference type="ARBA" id="ARBA00022989"/>
    </source>
</evidence>
<feature type="transmembrane region" description="Helical" evidence="5">
    <location>
        <begin position="32"/>
        <end position="53"/>
    </location>
</feature>
<feature type="transmembrane region" description="Helical" evidence="5">
    <location>
        <begin position="176"/>
        <end position="192"/>
    </location>
</feature>
<dbReference type="GO" id="GO:0022857">
    <property type="term" value="F:transmembrane transporter activity"/>
    <property type="evidence" value="ECO:0007669"/>
    <property type="project" value="InterPro"/>
</dbReference>
<keyword evidence="3 5" id="KW-1133">Transmembrane helix</keyword>
<keyword evidence="2 5" id="KW-0812">Transmembrane</keyword>
<feature type="transmembrane region" description="Helical" evidence="5">
    <location>
        <begin position="472"/>
        <end position="495"/>
    </location>
</feature>
<organism evidence="6 9">
    <name type="scientific">Saccharopolyspora kobensis</name>
    <dbReference type="NCBI Taxonomy" id="146035"/>
    <lineage>
        <taxon>Bacteria</taxon>
        <taxon>Bacillati</taxon>
        <taxon>Actinomycetota</taxon>
        <taxon>Actinomycetes</taxon>
        <taxon>Pseudonocardiales</taxon>
        <taxon>Pseudonocardiaceae</taxon>
        <taxon>Saccharopolyspora</taxon>
    </lineage>
</organism>
<feature type="transmembrane region" description="Helical" evidence="5">
    <location>
        <begin position="65"/>
        <end position="82"/>
    </location>
</feature>
<sequence length="500" mass="52278">MNGDHDTERVRTDYATPARTVRNVSEPHRERGWAVAITAAAVLLFAVAAVFTAPDTTGPGELSQSGLITLLVFTAAVIGWMSNRLDDTFVALAAAAALVVLGALDAEELFETLGDDQIWLLVAAFVLAAGVNRTGLPARLAVALVGRARSARCLFHLVTLGLLVTALLIPSTSGRAALVLPIYSALAGVFAARPRLVRALALLFPTVVLLSAIATLVGAGAHLITSQILDATIDEGISFAQWLLWGLPFAAISSHLAAELVLLLFTKHADRREQLRVDAAELRARLNVPEQMQRAEIRAVTMLVAVVVLWSTESLHDLSPALVALGGALLITSPRFGTVRIGKAIADIPWSLLLFMAATAALGTALTSSGAAGWLASKVLSGNDVMTLLITVVLLSTAAHLVVQSRSARSSVLIPLVVPAALAVGANPVALAFASTAAAGFCHTLPSSAKPVAMFARLENIPTYQPRDLLKLAALLGPALAALVVLFALFGWPLLGLPLL</sequence>
<reference evidence="8 9" key="2">
    <citation type="submission" date="2016-10" db="EMBL/GenBank/DDBJ databases">
        <authorList>
            <person name="Varghese N."/>
            <person name="Submissions S."/>
        </authorList>
    </citation>
    <scope>NUCLEOTIDE SEQUENCE [LARGE SCALE GENOMIC DNA]</scope>
    <source>
        <strain evidence="9">ATCC 20501</strain>
        <strain evidence="7 8">CGMCC 4.3529</strain>
    </source>
</reference>
<protein>
    <submittedName>
        <fullName evidence="6">Anion transporter</fullName>
    </submittedName>
</protein>
<gene>
    <name evidence="6" type="ORF">SAMN02982929_04429</name>
    <name evidence="7" type="ORF">SAMN05216506_103362</name>
</gene>
<dbReference type="PANTHER" id="PTHR43652:SF2">
    <property type="entry name" value="BASIC AMINO ACID ANTIPORTER YFCC-RELATED"/>
    <property type="match status" value="1"/>
</dbReference>
<dbReference type="GO" id="GO:0005886">
    <property type="term" value="C:plasma membrane"/>
    <property type="evidence" value="ECO:0007669"/>
    <property type="project" value="TreeGrafter"/>
</dbReference>
<dbReference type="EMBL" id="FNVB01000006">
    <property type="protein sequence ID" value="SEG84434.1"/>
    <property type="molecule type" value="Genomic_DNA"/>
</dbReference>
<feature type="transmembrane region" description="Helical" evidence="5">
    <location>
        <begin position="89"/>
        <end position="106"/>
    </location>
</feature>
<evidence type="ECO:0000256" key="5">
    <source>
        <dbReference type="SAM" id="Phobius"/>
    </source>
</evidence>
<evidence type="ECO:0000313" key="6">
    <source>
        <dbReference type="EMBL" id="SEG84434.1"/>
    </source>
</evidence>
<dbReference type="SMR" id="A0A1H6DGT3"/>
<comment type="subcellular location">
    <subcellularLocation>
        <location evidence="1">Membrane</location>
        <topology evidence="1">Multi-pass membrane protein</topology>
    </subcellularLocation>
</comment>
<dbReference type="AlphaFoldDB" id="A0A1H6DGT3"/>